<dbReference type="Pfam" id="PF20293">
    <property type="entry name" value="MC6"/>
    <property type="match status" value="1"/>
</dbReference>
<dbReference type="InterPro" id="IPR046897">
    <property type="entry name" value="ABC-3C_MC6"/>
</dbReference>
<reference evidence="1 2" key="1">
    <citation type="submission" date="2020-07" db="EMBL/GenBank/DDBJ databases">
        <title>Description of Limosilactobacillus balticus sp. nov., Limosilactobacillus agrestis sp. nov., Limosilactobacillus albertensis sp. nov., Limosilactobacillus rudii sp. nov., Limosilactobacillus fastidiosus sp. nov., five novel Limosilactobacillus species isolated from the vertebrate gastrointestinal tract, and proposal of 6 subspecies of Limosilactobacillus reuteri adapted to the gastrointestinal tract of specific vertebrate hosts.</title>
        <authorList>
            <person name="Li F."/>
            <person name="Cheng C."/>
            <person name="Zheng J."/>
            <person name="Quevedo R.M."/>
            <person name="Li J."/>
            <person name="Roos S."/>
            <person name="Gaenzle M.G."/>
            <person name="Walter J."/>
        </authorList>
    </citation>
    <scope>NUCLEOTIDE SEQUENCE [LARGE SCALE GENOMIC DNA]</scope>
    <source>
        <strain evidence="1 2">RRLNB_1_1</strain>
    </source>
</reference>
<dbReference type="RefSeq" id="WP_231793425.1">
    <property type="nucleotide sequence ID" value="NZ_JAJPDB010000058.1"/>
</dbReference>
<dbReference type="EMBL" id="JACIVC010000070">
    <property type="protein sequence ID" value="MBB1070579.1"/>
    <property type="molecule type" value="Genomic_DNA"/>
</dbReference>
<name>A0A7W3TTI6_9LACO</name>
<sequence length="78" mass="9144">MILLDKNNKPTNTVYYISAVVYTYLSEHDNIGLTSLYNQVCESVLRHKVNFTFFLLAIDFLFLINKINIDEKGDLYVY</sequence>
<accession>A0A7W3TTI6</accession>
<proteinExistence type="predicted"/>
<evidence type="ECO:0000313" key="1">
    <source>
        <dbReference type="EMBL" id="MBB1070579.1"/>
    </source>
</evidence>
<protein>
    <submittedName>
        <fullName evidence="1">Uncharacterized protein</fullName>
    </submittedName>
</protein>
<comment type="caution">
    <text evidence="1">The sequence shown here is derived from an EMBL/GenBank/DDBJ whole genome shotgun (WGS) entry which is preliminary data.</text>
</comment>
<dbReference type="AlphaFoldDB" id="A0A7W3TTI6"/>
<keyword evidence="2" id="KW-1185">Reference proteome</keyword>
<dbReference type="Proteomes" id="UP000518316">
    <property type="component" value="Unassembled WGS sequence"/>
</dbReference>
<organism evidence="1 2">
    <name type="scientific">Limosilactobacillus albertensis</name>
    <dbReference type="NCBI Taxonomy" id="2759752"/>
    <lineage>
        <taxon>Bacteria</taxon>
        <taxon>Bacillati</taxon>
        <taxon>Bacillota</taxon>
        <taxon>Bacilli</taxon>
        <taxon>Lactobacillales</taxon>
        <taxon>Lactobacillaceae</taxon>
        <taxon>Limosilactobacillus</taxon>
    </lineage>
</organism>
<evidence type="ECO:0000313" key="2">
    <source>
        <dbReference type="Proteomes" id="UP000518316"/>
    </source>
</evidence>
<gene>
    <name evidence="1" type="ORF">H5S40_10525</name>
</gene>